<sequence>MKRLSVQSRKAQEFIDVSHEVAAVVRESGIESGMCHLFVPHTTAGLTVNENCDPDVVRDMLVTLDRLVPVHGDYRHAEGNSHSHIKASMMGSHLAVPIDNGQLVLGTWQGIWFTEFDGPRSRGLVVQVMGGGPG</sequence>
<dbReference type="SUPFAM" id="SSF111038">
    <property type="entry name" value="YjbQ-like"/>
    <property type="match status" value="1"/>
</dbReference>
<dbReference type="PIRSF" id="PIRSF004681">
    <property type="entry name" value="UCP004681"/>
    <property type="match status" value="1"/>
</dbReference>
<comment type="similarity">
    <text evidence="1">Belongs to the UPF0047 family.</text>
</comment>
<gene>
    <name evidence="2" type="ORF">MAGMO_3384</name>
</gene>
<dbReference type="PANTHER" id="PTHR30615">
    <property type="entry name" value="UNCHARACTERIZED PROTEIN YJBQ-RELATED"/>
    <property type="match status" value="1"/>
</dbReference>
<dbReference type="AlphaFoldDB" id="A0A1S7LNU6"/>
<dbReference type="Pfam" id="PF01894">
    <property type="entry name" value="YjbQ"/>
    <property type="match status" value="1"/>
</dbReference>
<dbReference type="InterPro" id="IPR035917">
    <property type="entry name" value="YjbQ-like_sf"/>
</dbReference>
<accession>A0A1S7LNU6</accession>
<dbReference type="Gene3D" id="2.60.120.460">
    <property type="entry name" value="YjbQ-like"/>
    <property type="match status" value="1"/>
</dbReference>
<evidence type="ECO:0000313" key="2">
    <source>
        <dbReference type="EMBL" id="CRH07521.1"/>
    </source>
</evidence>
<name>A0A1S7LNU6_MAGMO</name>
<evidence type="ECO:0000256" key="1">
    <source>
        <dbReference type="ARBA" id="ARBA00005534"/>
    </source>
</evidence>
<dbReference type="NCBIfam" id="TIGR00149">
    <property type="entry name" value="TIGR00149_YjbQ"/>
    <property type="match status" value="1"/>
</dbReference>
<protein>
    <recommendedName>
        <fullName evidence="3">YjbQ family protein</fullName>
    </recommendedName>
</protein>
<dbReference type="InterPro" id="IPR001602">
    <property type="entry name" value="UPF0047_YjbQ-like"/>
</dbReference>
<dbReference type="PANTHER" id="PTHR30615:SF8">
    <property type="entry name" value="UPF0047 PROTEIN C4A8.02C"/>
    <property type="match status" value="1"/>
</dbReference>
<reference evidence="2" key="1">
    <citation type="submission" date="2015-04" db="EMBL/GenBank/DDBJ databases">
        <authorList>
            <person name="Syromyatnikov M.Y."/>
            <person name="Popov V.N."/>
        </authorList>
    </citation>
    <scope>NUCLEOTIDE SEQUENCE</scope>
    <source>
        <strain evidence="2">MO-1</strain>
    </source>
</reference>
<organism evidence="2">
    <name type="scientific">Magnetococcus massalia (strain MO-1)</name>
    <dbReference type="NCBI Taxonomy" id="451514"/>
    <lineage>
        <taxon>Bacteria</taxon>
        <taxon>Pseudomonadati</taxon>
        <taxon>Pseudomonadota</taxon>
        <taxon>Magnetococcia</taxon>
        <taxon>Magnetococcales</taxon>
        <taxon>Magnetococcaceae</taxon>
        <taxon>Magnetococcus</taxon>
    </lineage>
</organism>
<evidence type="ECO:0008006" key="3">
    <source>
        <dbReference type="Google" id="ProtNLM"/>
    </source>
</evidence>
<dbReference type="EMBL" id="LO017727">
    <property type="protein sequence ID" value="CRH07521.1"/>
    <property type="molecule type" value="Genomic_DNA"/>
</dbReference>
<proteinExistence type="inferred from homology"/>